<dbReference type="GO" id="GO:0004077">
    <property type="term" value="F:biotin--[biotin carboxyl-carrier protein] ligase activity"/>
    <property type="evidence" value="ECO:0007669"/>
    <property type="project" value="UniProtKB-UniRule"/>
</dbReference>
<proteinExistence type="inferred from homology"/>
<dbReference type="GO" id="GO:0005737">
    <property type="term" value="C:cytoplasm"/>
    <property type="evidence" value="ECO:0007669"/>
    <property type="project" value="TreeGrafter"/>
</dbReference>
<dbReference type="PANTHER" id="PTHR12835:SF5">
    <property type="entry name" value="BIOTIN--PROTEIN LIGASE"/>
    <property type="match status" value="1"/>
</dbReference>
<dbReference type="Gene3D" id="2.30.30.100">
    <property type="match status" value="1"/>
</dbReference>
<gene>
    <name evidence="6" type="primary">birA</name>
    <name evidence="8" type="ORF">SAMN05660691_03994</name>
</gene>
<dbReference type="SUPFAM" id="SSF50037">
    <property type="entry name" value="C-terminal domain of transcriptional repressors"/>
    <property type="match status" value="1"/>
</dbReference>
<dbReference type="Pfam" id="PF02237">
    <property type="entry name" value="BPL_C"/>
    <property type="match status" value="1"/>
</dbReference>
<dbReference type="InterPro" id="IPR036388">
    <property type="entry name" value="WH-like_DNA-bd_sf"/>
</dbReference>
<keyword evidence="9" id="KW-1185">Reference proteome</keyword>
<accession>A0A1H6NPK3</accession>
<feature type="DNA-binding region" description="H-T-H motif" evidence="6">
    <location>
        <begin position="24"/>
        <end position="43"/>
    </location>
</feature>
<evidence type="ECO:0000313" key="9">
    <source>
        <dbReference type="Proteomes" id="UP000199371"/>
    </source>
</evidence>
<feature type="binding site" evidence="6">
    <location>
        <begin position="123"/>
        <end position="125"/>
    </location>
    <ligand>
        <name>biotin</name>
        <dbReference type="ChEBI" id="CHEBI:57586"/>
    </ligand>
</feature>
<evidence type="ECO:0000256" key="5">
    <source>
        <dbReference type="ARBA" id="ARBA00047846"/>
    </source>
</evidence>
<keyword evidence="4 6" id="KW-0092">Biotin</keyword>
<dbReference type="GO" id="GO:0006355">
    <property type="term" value="P:regulation of DNA-templated transcription"/>
    <property type="evidence" value="ECO:0007669"/>
    <property type="project" value="UniProtKB-UniRule"/>
</dbReference>
<dbReference type="Pfam" id="PF08279">
    <property type="entry name" value="HTH_11"/>
    <property type="match status" value="1"/>
</dbReference>
<dbReference type="Gene3D" id="1.10.10.10">
    <property type="entry name" value="Winged helix-like DNA-binding domain superfamily/Winged helix DNA-binding domain"/>
    <property type="match status" value="1"/>
</dbReference>
<keyword evidence="6" id="KW-0804">Transcription</keyword>
<feature type="binding site" evidence="6">
    <location>
        <position position="190"/>
    </location>
    <ligand>
        <name>biotin</name>
        <dbReference type="ChEBI" id="CHEBI:57586"/>
    </ligand>
</feature>
<organism evidence="8 9">
    <name type="scientific">Rheinheimera pacifica</name>
    <dbReference type="NCBI Taxonomy" id="173990"/>
    <lineage>
        <taxon>Bacteria</taxon>
        <taxon>Pseudomonadati</taxon>
        <taxon>Pseudomonadota</taxon>
        <taxon>Gammaproteobacteria</taxon>
        <taxon>Chromatiales</taxon>
        <taxon>Chromatiaceae</taxon>
        <taxon>Rheinheimera</taxon>
    </lineage>
</organism>
<dbReference type="HAMAP" id="MF_00978">
    <property type="entry name" value="Bifunct_BirA"/>
    <property type="match status" value="1"/>
</dbReference>
<protein>
    <recommendedName>
        <fullName evidence="6">Bifunctional ligase/repressor BirA</fullName>
    </recommendedName>
    <alternativeName>
        <fullName evidence="6">Biotin operon repressor</fullName>
    </alternativeName>
    <alternativeName>
        <fullName evidence="6">Biotin--[acetyl-CoA-carboxylase] ligase</fullName>
        <ecNumber evidence="6">6.3.4.15</ecNumber>
    </alternativeName>
    <alternativeName>
        <fullName evidence="6">Biotin--protein ligase</fullName>
    </alternativeName>
    <alternativeName>
        <fullName evidence="6">Biotin-[acetyl-CoA carboxylase] synthetase</fullName>
    </alternativeName>
</protein>
<dbReference type="AlphaFoldDB" id="A0A1H6NPK3"/>
<dbReference type="SUPFAM" id="SSF46785">
    <property type="entry name" value="Winged helix' DNA-binding domain"/>
    <property type="match status" value="1"/>
</dbReference>
<sequence>MSKASLVTQRQLLSAISSGEFQSGQFLAEALGLSRTAVANHIKQLQQLGLDIYKVKGRGYCLAEPLTLLDAAKISQLRQSGSPTILVQNITDSTNSQLMQKVQDGLVNEPGYTLVAEAQTAGRGRRGRNWYSPFAASLYFSMYWKLEQGIQAAMGLSLVVAIAIARLLKQQYQVDAKVKWPNDVYVDGKKLCGILVELAGQAHAGCDVIIGIGMNIRLPQQALDNIDQQYIDLAYASGQAIDRNLLVALLQQQLIMLLTEFTHNGFSCFVDEFNQYNQYRDKAVKLIGNTEVQGICLGVDKQGALLVNTAAGIQAYFGGELSLRPGD</sequence>
<feature type="binding site" evidence="6">
    <location>
        <position position="119"/>
    </location>
    <ligand>
        <name>biotin</name>
        <dbReference type="ChEBI" id="CHEBI:57586"/>
    </ligand>
</feature>
<feature type="domain" description="BPL/LPL catalytic" evidence="7">
    <location>
        <begin position="69"/>
        <end position="262"/>
    </location>
</feature>
<dbReference type="OrthoDB" id="9807064at2"/>
<dbReference type="Pfam" id="PF03099">
    <property type="entry name" value="BPL_LplA_LipB"/>
    <property type="match status" value="1"/>
</dbReference>
<keyword evidence="3 6" id="KW-0067">ATP-binding</keyword>
<evidence type="ECO:0000259" key="7">
    <source>
        <dbReference type="PROSITE" id="PS51733"/>
    </source>
</evidence>
<comment type="catalytic activity">
    <reaction evidence="5 6">
        <text>biotin + L-lysyl-[protein] + ATP = N(6)-biotinyl-L-lysyl-[protein] + AMP + diphosphate + H(+)</text>
        <dbReference type="Rhea" id="RHEA:11756"/>
        <dbReference type="Rhea" id="RHEA-COMP:9752"/>
        <dbReference type="Rhea" id="RHEA-COMP:10505"/>
        <dbReference type="ChEBI" id="CHEBI:15378"/>
        <dbReference type="ChEBI" id="CHEBI:29969"/>
        <dbReference type="ChEBI" id="CHEBI:30616"/>
        <dbReference type="ChEBI" id="CHEBI:33019"/>
        <dbReference type="ChEBI" id="CHEBI:57586"/>
        <dbReference type="ChEBI" id="CHEBI:83144"/>
        <dbReference type="ChEBI" id="CHEBI:456215"/>
        <dbReference type="EC" id="6.3.4.15"/>
    </reaction>
</comment>
<evidence type="ECO:0000256" key="4">
    <source>
        <dbReference type="ARBA" id="ARBA00023267"/>
    </source>
</evidence>
<dbReference type="InterPro" id="IPR036390">
    <property type="entry name" value="WH_DNA-bd_sf"/>
</dbReference>
<dbReference type="CDD" id="cd16442">
    <property type="entry name" value="BPL"/>
    <property type="match status" value="1"/>
</dbReference>
<dbReference type="RefSeq" id="WP_092796968.1">
    <property type="nucleotide sequence ID" value="NZ_FNXF01000026.1"/>
</dbReference>
<comment type="similarity">
    <text evidence="6">Belongs to the biotin--protein ligase family.</text>
</comment>
<dbReference type="SUPFAM" id="SSF55681">
    <property type="entry name" value="Class II aaRS and biotin synthetases"/>
    <property type="match status" value="1"/>
</dbReference>
<dbReference type="InterPro" id="IPR045864">
    <property type="entry name" value="aa-tRNA-synth_II/BPL/LPL"/>
</dbReference>
<keyword evidence="6" id="KW-0238">DNA-binding</keyword>
<dbReference type="InterPro" id="IPR030855">
    <property type="entry name" value="Bifunct_BirA"/>
</dbReference>
<dbReference type="EMBL" id="FNXF01000026">
    <property type="protein sequence ID" value="SEI12779.1"/>
    <property type="molecule type" value="Genomic_DNA"/>
</dbReference>
<dbReference type="InterPro" id="IPR013196">
    <property type="entry name" value="HTH_11"/>
</dbReference>
<dbReference type="STRING" id="173990.SAMN05660691_03994"/>
<evidence type="ECO:0000256" key="6">
    <source>
        <dbReference type="HAMAP-Rule" id="MF_00978"/>
    </source>
</evidence>
<feature type="binding site" evidence="6">
    <location>
        <begin position="93"/>
        <end position="95"/>
    </location>
    <ligand>
        <name>biotin</name>
        <dbReference type="ChEBI" id="CHEBI:57586"/>
    </ligand>
</feature>
<dbReference type="PROSITE" id="PS51733">
    <property type="entry name" value="BPL_LPL_CATALYTIC"/>
    <property type="match status" value="1"/>
</dbReference>
<dbReference type="InterPro" id="IPR008988">
    <property type="entry name" value="Transcriptional_repressor_C"/>
</dbReference>
<keyword evidence="6" id="KW-0805">Transcription regulation</keyword>
<keyword evidence="2 6" id="KW-0547">Nucleotide-binding</keyword>
<dbReference type="InterPro" id="IPR004408">
    <property type="entry name" value="Biotin_CoA_COase_ligase"/>
</dbReference>
<dbReference type="InterPro" id="IPR003142">
    <property type="entry name" value="BPL_C"/>
</dbReference>
<dbReference type="InterPro" id="IPR004143">
    <property type="entry name" value="BPL_LPL_catalytic"/>
</dbReference>
<evidence type="ECO:0000256" key="1">
    <source>
        <dbReference type="ARBA" id="ARBA00022598"/>
    </source>
</evidence>
<name>A0A1H6NPK3_9GAMM</name>
<dbReference type="GO" id="GO:0005524">
    <property type="term" value="F:ATP binding"/>
    <property type="evidence" value="ECO:0007669"/>
    <property type="project" value="UniProtKB-UniRule"/>
</dbReference>
<comment type="function">
    <text evidence="6">Acts both as a biotin--[acetyl-CoA-carboxylase] ligase and a biotin-operon repressor. In the presence of ATP, BirA activates biotin to form the BirA-biotinyl-5'-adenylate (BirA-bio-5'-AMP or holoBirA) complex. HoloBirA can either transfer the biotinyl moiety to the biotin carboxyl carrier protein (BCCP) subunit of acetyl-CoA carboxylase, or bind to the biotin operator site and inhibit transcription of the operon.</text>
</comment>
<dbReference type="Proteomes" id="UP000199371">
    <property type="component" value="Unassembled WGS sequence"/>
</dbReference>
<dbReference type="PANTHER" id="PTHR12835">
    <property type="entry name" value="BIOTIN PROTEIN LIGASE"/>
    <property type="match status" value="1"/>
</dbReference>
<dbReference type="NCBIfam" id="NF008847">
    <property type="entry name" value="PRK11886.1-2"/>
    <property type="match status" value="1"/>
</dbReference>
<evidence type="ECO:0000313" key="8">
    <source>
        <dbReference type="EMBL" id="SEI12779.1"/>
    </source>
</evidence>
<dbReference type="GO" id="GO:0003677">
    <property type="term" value="F:DNA binding"/>
    <property type="evidence" value="ECO:0007669"/>
    <property type="project" value="UniProtKB-UniRule"/>
</dbReference>
<keyword evidence="1 6" id="KW-0436">Ligase</keyword>
<dbReference type="Gene3D" id="3.30.930.10">
    <property type="entry name" value="Bira Bifunctional Protein, Domain 2"/>
    <property type="match status" value="1"/>
</dbReference>
<dbReference type="EC" id="6.3.4.15" evidence="6"/>
<evidence type="ECO:0000256" key="2">
    <source>
        <dbReference type="ARBA" id="ARBA00022741"/>
    </source>
</evidence>
<reference evidence="9" key="1">
    <citation type="submission" date="2016-10" db="EMBL/GenBank/DDBJ databases">
        <authorList>
            <person name="Varghese N."/>
            <person name="Submissions S."/>
        </authorList>
    </citation>
    <scope>NUCLEOTIDE SEQUENCE [LARGE SCALE GENOMIC DNA]</scope>
    <source>
        <strain evidence="9">DSM 17616</strain>
    </source>
</reference>
<dbReference type="NCBIfam" id="TIGR00121">
    <property type="entry name" value="birA_ligase"/>
    <property type="match status" value="1"/>
</dbReference>
<evidence type="ECO:0000256" key="3">
    <source>
        <dbReference type="ARBA" id="ARBA00022840"/>
    </source>
</evidence>
<keyword evidence="6" id="KW-0678">Repressor</keyword>